<evidence type="ECO:0000313" key="13">
    <source>
        <dbReference type="EMBL" id="RVU34615.1"/>
    </source>
</evidence>
<sequence>MAGLSATNTDNGLIALATGGTGGHVFPAEALARELESRGYRLALITDRRGDAFGGTLDRIDLHTISAAAVSGRGILGKVGAAFSLALGYIQASNLLKQLRPLAVVGFGGYPSVPTMLAASRNRRIKSAIHEQNAVLGRANRLLAPRMDRIATSFAETSGLRQSDRNKAVWTGNPVRPDIMQMANTPYAPPRQEDPFQLLVVGGSQGARVFGDVIPAAIALLRDDQRNRLRIVQQAREPQVQDVSQHYRRIGVDAEVRSFFGDMPLQLTKAHLVISRAGASTIAELTTTGRPSVLVPYRYAIDDHQTENAARICDSAGAWMMPEADMDAAVLAQRLGDLMDQPHTLASAAAAARRIGTPEATRKLADIVVDLVGGTVTSPNTQKNEKAREALA</sequence>
<keyword evidence="14" id="KW-1185">Reference proteome</keyword>
<dbReference type="HAMAP" id="MF_00033">
    <property type="entry name" value="MurG"/>
    <property type="match status" value="1"/>
</dbReference>
<keyword evidence="8 10" id="KW-0131">Cell cycle</keyword>
<feature type="binding site" evidence="10">
    <location>
        <position position="133"/>
    </location>
    <ligand>
        <name>UDP-N-acetyl-alpha-D-glucosamine</name>
        <dbReference type="ChEBI" id="CHEBI:57705"/>
    </ligand>
</feature>
<dbReference type="GO" id="GO:0005975">
    <property type="term" value="P:carbohydrate metabolic process"/>
    <property type="evidence" value="ECO:0007669"/>
    <property type="project" value="InterPro"/>
</dbReference>
<dbReference type="EMBL" id="SADE01000003">
    <property type="protein sequence ID" value="RVU34615.1"/>
    <property type="molecule type" value="Genomic_DNA"/>
</dbReference>
<protein>
    <recommendedName>
        <fullName evidence="10">UDP-N-acetylglucosamine--N-acetylmuramyl-(pentapeptide) pyrophosphoryl-undecaprenol N-acetylglucosamine transferase</fullName>
        <ecNumber evidence="10">2.4.1.227</ecNumber>
    </recommendedName>
    <alternativeName>
        <fullName evidence="10">Undecaprenyl-PP-MurNAc-pentapeptide-UDPGlcNAc GlcNAc transferase</fullName>
    </alternativeName>
</protein>
<keyword evidence="6 10" id="KW-0573">Peptidoglycan synthesis</keyword>
<keyword evidence="4 10" id="KW-0808">Transferase</keyword>
<dbReference type="GO" id="GO:0008360">
    <property type="term" value="P:regulation of cell shape"/>
    <property type="evidence" value="ECO:0007669"/>
    <property type="project" value="UniProtKB-KW"/>
</dbReference>
<comment type="pathway">
    <text evidence="10">Cell wall biogenesis; peptidoglycan biosynthesis.</text>
</comment>
<dbReference type="UniPathway" id="UPA00219"/>
<organism evidence="13 14">
    <name type="scientific">Hwanghaeella grinnelliae</name>
    <dbReference type="NCBI Taxonomy" id="2500179"/>
    <lineage>
        <taxon>Bacteria</taxon>
        <taxon>Pseudomonadati</taxon>
        <taxon>Pseudomonadota</taxon>
        <taxon>Alphaproteobacteria</taxon>
        <taxon>Rhodospirillales</taxon>
        <taxon>Rhodospirillaceae</taxon>
        <taxon>Hwanghaeella</taxon>
    </lineage>
</organism>
<dbReference type="GO" id="GO:0005886">
    <property type="term" value="C:plasma membrane"/>
    <property type="evidence" value="ECO:0007669"/>
    <property type="project" value="UniProtKB-SubCell"/>
</dbReference>
<dbReference type="InterPro" id="IPR006009">
    <property type="entry name" value="GlcNAc_MurG"/>
</dbReference>
<evidence type="ECO:0000256" key="1">
    <source>
        <dbReference type="ARBA" id="ARBA00022475"/>
    </source>
</evidence>
<comment type="similarity">
    <text evidence="10">Belongs to the glycosyltransferase 28 family. MurG subfamily.</text>
</comment>
<feature type="binding site" evidence="10">
    <location>
        <position position="305"/>
    </location>
    <ligand>
        <name>UDP-N-acetyl-alpha-D-glucosamine</name>
        <dbReference type="ChEBI" id="CHEBI:57705"/>
    </ligand>
</feature>
<dbReference type="GO" id="GO:0051301">
    <property type="term" value="P:cell division"/>
    <property type="evidence" value="ECO:0007669"/>
    <property type="project" value="UniProtKB-KW"/>
</dbReference>
<feature type="binding site" evidence="10">
    <location>
        <position position="176"/>
    </location>
    <ligand>
        <name>UDP-N-acetyl-alpha-D-glucosamine</name>
        <dbReference type="ChEBI" id="CHEBI:57705"/>
    </ligand>
</feature>
<feature type="binding site" evidence="10">
    <location>
        <position position="204"/>
    </location>
    <ligand>
        <name>UDP-N-acetyl-alpha-D-glucosamine</name>
        <dbReference type="ChEBI" id="CHEBI:57705"/>
    </ligand>
</feature>
<evidence type="ECO:0000256" key="6">
    <source>
        <dbReference type="ARBA" id="ARBA00022984"/>
    </source>
</evidence>
<gene>
    <name evidence="10 13" type="primary">murG</name>
    <name evidence="13" type="ORF">EOI86_17300</name>
</gene>
<evidence type="ECO:0000259" key="12">
    <source>
        <dbReference type="Pfam" id="PF04101"/>
    </source>
</evidence>
<evidence type="ECO:0000256" key="7">
    <source>
        <dbReference type="ARBA" id="ARBA00023136"/>
    </source>
</evidence>
<keyword evidence="1 10" id="KW-1003">Cell membrane</keyword>
<keyword evidence="3 10" id="KW-0328">Glycosyltransferase</keyword>
<name>A0A3S2W7E7_9PROT</name>
<evidence type="ECO:0000256" key="2">
    <source>
        <dbReference type="ARBA" id="ARBA00022618"/>
    </source>
</evidence>
<dbReference type="AlphaFoldDB" id="A0A3S2W7E7"/>
<dbReference type="InterPro" id="IPR004276">
    <property type="entry name" value="GlycoTrans_28_N"/>
</dbReference>
<dbReference type="OrthoDB" id="9808936at2"/>
<dbReference type="InterPro" id="IPR007235">
    <property type="entry name" value="Glyco_trans_28_C"/>
</dbReference>
<dbReference type="Pfam" id="PF03033">
    <property type="entry name" value="Glyco_transf_28"/>
    <property type="match status" value="1"/>
</dbReference>
<evidence type="ECO:0000256" key="9">
    <source>
        <dbReference type="ARBA" id="ARBA00023316"/>
    </source>
</evidence>
<dbReference type="GO" id="GO:0009252">
    <property type="term" value="P:peptidoglycan biosynthetic process"/>
    <property type="evidence" value="ECO:0007669"/>
    <property type="project" value="UniProtKB-UniRule"/>
</dbReference>
<dbReference type="EC" id="2.4.1.227" evidence="10"/>
<keyword evidence="9 10" id="KW-0961">Cell wall biogenesis/degradation</keyword>
<feature type="domain" description="Glycosyltransferase family 28 N-terminal" evidence="11">
    <location>
        <begin position="14"/>
        <end position="151"/>
    </location>
</feature>
<comment type="catalytic activity">
    <reaction evidence="10">
        <text>di-trans,octa-cis-undecaprenyl diphospho-N-acetyl-alpha-D-muramoyl-L-alanyl-D-glutamyl-meso-2,6-diaminopimeloyl-D-alanyl-D-alanine + UDP-N-acetyl-alpha-D-glucosamine = di-trans,octa-cis-undecaprenyl diphospho-[N-acetyl-alpha-D-glucosaminyl-(1-&gt;4)]-N-acetyl-alpha-D-muramoyl-L-alanyl-D-glutamyl-meso-2,6-diaminopimeloyl-D-alanyl-D-alanine + UDP + H(+)</text>
        <dbReference type="Rhea" id="RHEA:31227"/>
        <dbReference type="ChEBI" id="CHEBI:15378"/>
        <dbReference type="ChEBI" id="CHEBI:57705"/>
        <dbReference type="ChEBI" id="CHEBI:58223"/>
        <dbReference type="ChEBI" id="CHEBI:61387"/>
        <dbReference type="ChEBI" id="CHEBI:61388"/>
        <dbReference type="EC" id="2.4.1.227"/>
    </reaction>
</comment>
<dbReference type="CDD" id="cd03785">
    <property type="entry name" value="GT28_MurG"/>
    <property type="match status" value="1"/>
</dbReference>
<dbReference type="GO" id="GO:0071555">
    <property type="term" value="P:cell wall organization"/>
    <property type="evidence" value="ECO:0007669"/>
    <property type="project" value="UniProtKB-KW"/>
</dbReference>
<keyword evidence="2 10" id="KW-0132">Cell division</keyword>
<comment type="function">
    <text evidence="10">Cell wall formation. Catalyzes the transfer of a GlcNAc subunit on undecaprenyl-pyrophosphoryl-MurNAc-pentapeptide (lipid intermediate I) to form undecaprenyl-pyrophosphoryl-MurNAc-(pentapeptide)GlcNAc (lipid intermediate II).</text>
</comment>
<dbReference type="NCBIfam" id="TIGR01133">
    <property type="entry name" value="murG"/>
    <property type="match status" value="1"/>
</dbReference>
<proteinExistence type="inferred from homology"/>
<dbReference type="Proteomes" id="UP000287447">
    <property type="component" value="Unassembled WGS sequence"/>
</dbReference>
<evidence type="ECO:0000256" key="5">
    <source>
        <dbReference type="ARBA" id="ARBA00022960"/>
    </source>
</evidence>
<dbReference type="PANTHER" id="PTHR21015">
    <property type="entry name" value="UDP-N-ACETYLGLUCOSAMINE--N-ACETYLMURAMYL-(PENTAPEPTIDE) PYROPHOSPHORYL-UNDECAPRENOL N-ACETYLGLUCOSAMINE TRANSFERASE 1"/>
    <property type="match status" value="1"/>
</dbReference>
<keyword evidence="5 10" id="KW-0133">Cell shape</keyword>
<dbReference type="RefSeq" id="WP_127766602.1">
    <property type="nucleotide sequence ID" value="NZ_SADE01000003.1"/>
</dbReference>
<evidence type="ECO:0000256" key="8">
    <source>
        <dbReference type="ARBA" id="ARBA00023306"/>
    </source>
</evidence>
<accession>A0A3S2W7E7</accession>
<comment type="caution">
    <text evidence="13">The sequence shown here is derived from an EMBL/GenBank/DDBJ whole genome shotgun (WGS) entry which is preliminary data.</text>
</comment>
<dbReference type="PANTHER" id="PTHR21015:SF22">
    <property type="entry name" value="GLYCOSYLTRANSFERASE"/>
    <property type="match status" value="1"/>
</dbReference>
<feature type="binding site" evidence="10">
    <location>
        <begin position="21"/>
        <end position="23"/>
    </location>
    <ligand>
        <name>UDP-N-acetyl-alpha-D-glucosamine</name>
        <dbReference type="ChEBI" id="CHEBI:57705"/>
    </ligand>
</feature>
<evidence type="ECO:0000259" key="11">
    <source>
        <dbReference type="Pfam" id="PF03033"/>
    </source>
</evidence>
<evidence type="ECO:0000256" key="3">
    <source>
        <dbReference type="ARBA" id="ARBA00022676"/>
    </source>
</evidence>
<reference evidence="14" key="1">
    <citation type="submission" date="2019-01" db="EMBL/GenBank/DDBJ databases">
        <title>Gri0909 isolated from a small marine red alga.</title>
        <authorList>
            <person name="Kim J."/>
            <person name="Jeong S.E."/>
            <person name="Jeon C.O."/>
        </authorList>
    </citation>
    <scope>NUCLEOTIDE SEQUENCE [LARGE SCALE GENOMIC DNA]</scope>
    <source>
        <strain evidence="14">Gri0909</strain>
    </source>
</reference>
<dbReference type="SUPFAM" id="SSF53756">
    <property type="entry name" value="UDP-Glycosyltransferase/glycogen phosphorylase"/>
    <property type="match status" value="1"/>
</dbReference>
<evidence type="ECO:0000313" key="14">
    <source>
        <dbReference type="Proteomes" id="UP000287447"/>
    </source>
</evidence>
<dbReference type="Gene3D" id="3.40.50.2000">
    <property type="entry name" value="Glycogen Phosphorylase B"/>
    <property type="match status" value="2"/>
</dbReference>
<dbReference type="GO" id="GO:0051991">
    <property type="term" value="F:UDP-N-acetyl-D-glucosamine:N-acetylmuramoyl-L-alanyl-D-glutamyl-meso-2,6-diaminopimelyl-D-alanyl-D-alanine-diphosphoundecaprenol 4-beta-N-acetylglucosaminlytransferase activity"/>
    <property type="evidence" value="ECO:0007669"/>
    <property type="project" value="RHEA"/>
</dbReference>
<dbReference type="Pfam" id="PF04101">
    <property type="entry name" value="Glyco_tran_28_C"/>
    <property type="match status" value="1"/>
</dbReference>
<evidence type="ECO:0000256" key="4">
    <source>
        <dbReference type="ARBA" id="ARBA00022679"/>
    </source>
</evidence>
<evidence type="ECO:0000256" key="10">
    <source>
        <dbReference type="HAMAP-Rule" id="MF_00033"/>
    </source>
</evidence>
<keyword evidence="7 10" id="KW-0472">Membrane</keyword>
<dbReference type="GO" id="GO:0050511">
    <property type="term" value="F:undecaprenyldiphospho-muramoylpentapeptide beta-N-acetylglucosaminyltransferase activity"/>
    <property type="evidence" value="ECO:0007669"/>
    <property type="project" value="UniProtKB-UniRule"/>
</dbReference>
<feature type="domain" description="Glycosyl transferase family 28 C-terminal" evidence="12">
    <location>
        <begin position="198"/>
        <end position="352"/>
    </location>
</feature>
<comment type="caution">
    <text evidence="10">Lacks conserved residue(s) required for the propagation of feature annotation.</text>
</comment>
<comment type="subcellular location">
    <subcellularLocation>
        <location evidence="10">Cell membrane</location>
        <topology evidence="10">Peripheral membrane protein</topology>
        <orientation evidence="10">Cytoplasmic side</orientation>
    </subcellularLocation>
</comment>